<dbReference type="RefSeq" id="WP_035390610.1">
    <property type="nucleotide sequence ID" value="NZ_JQKF01000027.1"/>
</dbReference>
<dbReference type="eggNOG" id="ENOG5033X4C">
    <property type="taxonomic scope" value="Bacteria"/>
</dbReference>
<accession>A0A0D8FUA4</accession>
<dbReference type="GeneID" id="78373487"/>
<gene>
    <name evidence="1" type="ORF">FEAC_24580</name>
</gene>
<evidence type="ECO:0000313" key="2">
    <source>
        <dbReference type="Proteomes" id="UP000032336"/>
    </source>
</evidence>
<dbReference type="AlphaFoldDB" id="A0A0D8FUA4"/>
<dbReference type="STRING" id="1121877.FEAC_24580"/>
<dbReference type="Proteomes" id="UP000032336">
    <property type="component" value="Unassembled WGS sequence"/>
</dbReference>
<dbReference type="EMBL" id="JXUW01000028">
    <property type="protein sequence ID" value="KJE75827.1"/>
    <property type="molecule type" value="Genomic_DNA"/>
</dbReference>
<organism evidence="1 2">
    <name type="scientific">Ferrimicrobium acidiphilum DSM 19497</name>
    <dbReference type="NCBI Taxonomy" id="1121877"/>
    <lineage>
        <taxon>Bacteria</taxon>
        <taxon>Bacillati</taxon>
        <taxon>Actinomycetota</taxon>
        <taxon>Acidimicrobiia</taxon>
        <taxon>Acidimicrobiales</taxon>
        <taxon>Acidimicrobiaceae</taxon>
        <taxon>Ferrimicrobium</taxon>
    </lineage>
</organism>
<sequence length="224" mass="24589">MAIELTTKDCDALDDAELEEFAAVSDLQGAAFSAGFLSKQREEWVLSSLAREGDSLLGGMMFTLERIGGTPCILINLIVTQPKDRERELLAALLHEAYSRALLAFPDEDVLVGVKLISPNGYEIFNGLADVVPRPGHRPTGEERAWSRRLAKRFGLDHGLDDRSSLAVSDGEQYGYVAYRLQDPIETPYQEVFECCAPEDGQALIVFGWVMAEQLADGSVPVPV</sequence>
<comment type="caution">
    <text evidence="1">The sequence shown here is derived from an EMBL/GenBank/DDBJ whole genome shotgun (WGS) entry which is preliminary data.</text>
</comment>
<reference evidence="1 2" key="1">
    <citation type="submission" date="2015-01" db="EMBL/GenBank/DDBJ databases">
        <title>Draft genome of the acidophilic iron oxidizer Ferrimicrobium acidiphilum strain T23.</title>
        <authorList>
            <person name="Poehlein A."/>
            <person name="Eisen S."/>
            <person name="Schloemann M."/>
            <person name="Johnson B.D."/>
            <person name="Daniel R."/>
            <person name="Muehling M."/>
        </authorList>
    </citation>
    <scope>NUCLEOTIDE SEQUENCE [LARGE SCALE GENOMIC DNA]</scope>
    <source>
        <strain evidence="1 2">T23</strain>
    </source>
</reference>
<name>A0A0D8FUA4_9ACTN</name>
<keyword evidence="2" id="KW-1185">Reference proteome</keyword>
<dbReference type="PATRIC" id="fig|1121877.4.peg.2743"/>
<evidence type="ECO:0008006" key="3">
    <source>
        <dbReference type="Google" id="ProtNLM"/>
    </source>
</evidence>
<protein>
    <recommendedName>
        <fullName evidence="3">N-acetyltransferase domain-containing protein</fullName>
    </recommendedName>
</protein>
<evidence type="ECO:0000313" key="1">
    <source>
        <dbReference type="EMBL" id="KJE75827.1"/>
    </source>
</evidence>
<dbReference type="OrthoDB" id="5192258at2"/>
<proteinExistence type="predicted"/>